<dbReference type="PROSITE" id="PS50089">
    <property type="entry name" value="ZF_RING_2"/>
    <property type="match status" value="1"/>
</dbReference>
<keyword evidence="8" id="KW-0131">Cell cycle</keyword>
<proteinExistence type="predicted"/>
<dbReference type="PANTHER" id="PTHR11210">
    <property type="entry name" value="RING BOX"/>
    <property type="match status" value="1"/>
</dbReference>
<evidence type="ECO:0000256" key="4">
    <source>
        <dbReference type="ARBA" id="ARBA00022771"/>
    </source>
</evidence>
<evidence type="ECO:0000256" key="8">
    <source>
        <dbReference type="ARBA" id="ARBA00023306"/>
    </source>
</evidence>
<accession>A0ABQ5JXH1</accession>
<evidence type="ECO:0000256" key="9">
    <source>
        <dbReference type="PROSITE-ProRule" id="PRU00175"/>
    </source>
</evidence>
<dbReference type="InterPro" id="IPR013083">
    <property type="entry name" value="Znf_RING/FYVE/PHD"/>
</dbReference>
<evidence type="ECO:0000256" key="7">
    <source>
        <dbReference type="ARBA" id="ARBA00022833"/>
    </source>
</evidence>
<keyword evidence="5" id="KW-0498">Mitosis</keyword>
<dbReference type="InterPro" id="IPR051031">
    <property type="entry name" value="RING-box_E3_Ubiquitin_Ligase"/>
</dbReference>
<evidence type="ECO:0000313" key="11">
    <source>
        <dbReference type="EMBL" id="GKT21368.1"/>
    </source>
</evidence>
<dbReference type="EMBL" id="BQXS01012314">
    <property type="protein sequence ID" value="GKT21368.1"/>
    <property type="molecule type" value="Genomic_DNA"/>
</dbReference>
<comment type="caution">
    <text evidence="11">The sequence shown here is derived from an EMBL/GenBank/DDBJ whole genome shotgun (WGS) entry which is preliminary data.</text>
</comment>
<dbReference type="InterPro" id="IPR024991">
    <property type="entry name" value="RING-H2_APC11"/>
</dbReference>
<evidence type="ECO:0000256" key="1">
    <source>
        <dbReference type="ARBA" id="ARBA00013928"/>
    </source>
</evidence>
<gene>
    <name evidence="11" type="ORF">ADUPG1_011883</name>
</gene>
<dbReference type="Proteomes" id="UP001057375">
    <property type="component" value="Unassembled WGS sequence"/>
</dbReference>
<evidence type="ECO:0000256" key="6">
    <source>
        <dbReference type="ARBA" id="ARBA00022786"/>
    </source>
</evidence>
<evidence type="ECO:0000256" key="5">
    <source>
        <dbReference type="ARBA" id="ARBA00022776"/>
    </source>
</evidence>
<keyword evidence="12" id="KW-1185">Reference proteome</keyword>
<keyword evidence="6" id="KW-0833">Ubl conjugation pathway</keyword>
<organism evidence="11 12">
    <name type="scientific">Aduncisulcus paluster</name>
    <dbReference type="NCBI Taxonomy" id="2918883"/>
    <lineage>
        <taxon>Eukaryota</taxon>
        <taxon>Metamonada</taxon>
        <taxon>Carpediemonas-like organisms</taxon>
        <taxon>Aduncisulcus</taxon>
    </lineage>
</organism>
<dbReference type="Gene3D" id="3.30.40.10">
    <property type="entry name" value="Zinc/RING finger domain, C3HC4 (zinc finger)"/>
    <property type="match status" value="1"/>
</dbReference>
<reference evidence="11" key="1">
    <citation type="submission" date="2022-03" db="EMBL/GenBank/DDBJ databases">
        <title>Draft genome sequence of Aduncisulcus paluster, a free-living microaerophilic Fornicata.</title>
        <authorList>
            <person name="Yuyama I."/>
            <person name="Kume K."/>
            <person name="Tamura T."/>
            <person name="Inagaki Y."/>
            <person name="Hashimoto T."/>
        </authorList>
    </citation>
    <scope>NUCLEOTIDE SEQUENCE</scope>
    <source>
        <strain evidence="11">NY0171</strain>
    </source>
</reference>
<keyword evidence="7" id="KW-0862">Zinc</keyword>
<dbReference type="InterPro" id="IPR001841">
    <property type="entry name" value="Znf_RING"/>
</dbReference>
<name>A0ABQ5JXH1_9EUKA</name>
<keyword evidence="2" id="KW-0132">Cell division</keyword>
<evidence type="ECO:0000256" key="2">
    <source>
        <dbReference type="ARBA" id="ARBA00022618"/>
    </source>
</evidence>
<evidence type="ECO:0000256" key="3">
    <source>
        <dbReference type="ARBA" id="ARBA00022723"/>
    </source>
</evidence>
<evidence type="ECO:0000259" key="10">
    <source>
        <dbReference type="PROSITE" id="PS50089"/>
    </source>
</evidence>
<keyword evidence="3" id="KW-0479">Metal-binding</keyword>
<protein>
    <recommendedName>
        <fullName evidence="1">Anaphase-promoting complex subunit 11</fullName>
    </recommendedName>
</protein>
<keyword evidence="4 9" id="KW-0863">Zinc-finger</keyword>
<sequence>MAEKPYYTVTSFEPQYYWSWDTGTNETCGICFGEFDDGCPKCSAPCLDCTVTKCPCGHEFHTHCLAEWMAQGKAKCPLCRSEW</sequence>
<evidence type="ECO:0000313" key="12">
    <source>
        <dbReference type="Proteomes" id="UP001057375"/>
    </source>
</evidence>
<dbReference type="Pfam" id="PF12861">
    <property type="entry name" value="zf-ANAPC11"/>
    <property type="match status" value="1"/>
</dbReference>
<dbReference type="SUPFAM" id="SSF57850">
    <property type="entry name" value="RING/U-box"/>
    <property type="match status" value="1"/>
</dbReference>
<feature type="domain" description="RING-type" evidence="10">
    <location>
        <begin position="39"/>
        <end position="80"/>
    </location>
</feature>